<dbReference type="Pfam" id="PF13855">
    <property type="entry name" value="LRR_8"/>
    <property type="match status" value="1"/>
</dbReference>
<dbReference type="SMART" id="SM00082">
    <property type="entry name" value="LRRCT"/>
    <property type="match status" value="1"/>
</dbReference>
<dbReference type="AlphaFoldDB" id="A0A5E4CUC6"/>
<dbReference type="PROSITE" id="PS51450">
    <property type="entry name" value="LRR"/>
    <property type="match status" value="3"/>
</dbReference>
<proteinExistence type="predicted"/>
<feature type="compositionally biased region" description="Low complexity" evidence="4">
    <location>
        <begin position="390"/>
        <end position="404"/>
    </location>
</feature>
<evidence type="ECO:0000313" key="9">
    <source>
        <dbReference type="EMBL" id="VTJ85478.1"/>
    </source>
</evidence>
<dbReference type="InterPro" id="IPR001611">
    <property type="entry name" value="Leu-rich_rpt"/>
</dbReference>
<evidence type="ECO:0000313" key="10">
    <source>
        <dbReference type="Proteomes" id="UP000335636"/>
    </source>
</evidence>
<accession>A0A5E4CUC6</accession>
<reference evidence="9 10" key="1">
    <citation type="submission" date="2019-04" db="EMBL/GenBank/DDBJ databases">
        <authorList>
            <person name="Alioto T."/>
            <person name="Alioto T."/>
        </authorList>
    </citation>
    <scope>NUCLEOTIDE SEQUENCE [LARGE SCALE GENOMIC DNA]</scope>
</reference>
<protein>
    <submittedName>
        <fullName evidence="8">Platelet glycoprotein Ib alpha chain</fullName>
    </submittedName>
</protein>
<evidence type="ECO:0000256" key="4">
    <source>
        <dbReference type="SAM" id="MobiDB-lite"/>
    </source>
</evidence>
<dbReference type="InterPro" id="IPR032675">
    <property type="entry name" value="LRR_dom_sf"/>
</dbReference>
<dbReference type="PANTHER" id="PTHR24369:SF157">
    <property type="entry name" value="LRRCT DOMAIN-CONTAINING PROTEIN"/>
    <property type="match status" value="1"/>
</dbReference>
<dbReference type="SUPFAM" id="SSF52058">
    <property type="entry name" value="L domain-like"/>
    <property type="match status" value="1"/>
</dbReference>
<dbReference type="InterPro" id="IPR000483">
    <property type="entry name" value="Cys-rich_flank_reg_C"/>
</dbReference>
<dbReference type="Proteomes" id="UP000335636">
    <property type="component" value="Unassembled WGS sequence"/>
</dbReference>
<keyword evidence="1" id="KW-0433">Leucine-rich repeat</keyword>
<organism evidence="9 10">
    <name type="scientific">Marmota monax</name>
    <name type="common">Woodchuck</name>
    <dbReference type="NCBI Taxonomy" id="9995"/>
    <lineage>
        <taxon>Eukaryota</taxon>
        <taxon>Metazoa</taxon>
        <taxon>Chordata</taxon>
        <taxon>Craniata</taxon>
        <taxon>Vertebrata</taxon>
        <taxon>Euteleostomi</taxon>
        <taxon>Mammalia</taxon>
        <taxon>Eutheria</taxon>
        <taxon>Euarchontoglires</taxon>
        <taxon>Glires</taxon>
        <taxon>Rodentia</taxon>
        <taxon>Sciuromorpha</taxon>
        <taxon>Sciuridae</taxon>
        <taxon>Xerinae</taxon>
        <taxon>Marmotini</taxon>
        <taxon>Marmota</taxon>
    </lineage>
</organism>
<name>A0A5E4CUC6_MARMO</name>
<evidence type="ECO:0000259" key="7">
    <source>
        <dbReference type="SMART" id="SM00082"/>
    </source>
</evidence>
<dbReference type="PRINTS" id="PR00019">
    <property type="entry name" value="LEURICHRPT"/>
</dbReference>
<feature type="transmembrane region" description="Helical" evidence="5">
    <location>
        <begin position="558"/>
        <end position="583"/>
    </location>
</feature>
<feature type="domain" description="LRRCT" evidence="7">
    <location>
        <begin position="221"/>
        <end position="281"/>
    </location>
</feature>
<evidence type="ECO:0000256" key="6">
    <source>
        <dbReference type="SAM" id="SignalP"/>
    </source>
</evidence>
<gene>
    <name evidence="8" type="ORF">GHT09_008657</name>
    <name evidence="9" type="ORF">MONAX_5E038589</name>
</gene>
<sequence length="679" mass="74641">MPLLLLLLLLPSPLYSHSICDISKPASQLEVNCEKRNLTVLPADLPADTAILHLNENLLVTFSTASLVSLTRLTQLYLDTNQLSSLQTDGMLPLLETLDISHNKLKSLPFLGQALPALTTLDVSFNQLASLSPGALKGLSKLQELYLQHNKLKTLPPGLLETTTQLQKLNLANNKLSELPPGLLNGLEELDTLYLQANWLYTIPKGFFGKLLLSFVFLHSNIWYCDCEILYFRHWLEKNPNNVYVWKEGMDVKAMTSNVTSVQCSNLNKIPIYNYAGENCPPIGDVDEYDDYYDTDMVETTRTMAKFSTNTKAHTTHWDLLYSKSTASLTQMPSLPLTEEFTKRQTIFQNRQIPDSSTFPTAIESTTLSKSLNPTSEPITTLTTPNSIKPESPTTPEPTTTQTSLEVTTILTSTEPTTALTSPQPTTDLTSPETTTTLIMSIPPISITPEPITALTSLEATTTLTSPVATTALTSPEPTTALTSPEATITLTMSVPPTSITAEPTTILTTTEYTSFPTNSGSLIISPESEMVLAAQGNFDSARNYPFLNPDICCFLPLGFYILGLLWLLIASVVLILLLTWVWHMKPHALDSDQSAALATAIETTYLEVQRGRQVTVPRAWLLFLQGSLPTFRSSLFLWVRANGRIGPLISGRRPSALSQGRGQDLLGTVSIRYAGHSL</sequence>
<dbReference type="GO" id="GO:0005886">
    <property type="term" value="C:plasma membrane"/>
    <property type="evidence" value="ECO:0007669"/>
    <property type="project" value="TreeGrafter"/>
</dbReference>
<dbReference type="Proteomes" id="UP000662637">
    <property type="component" value="Unassembled WGS sequence"/>
</dbReference>
<evidence type="ECO:0000313" key="8">
    <source>
        <dbReference type="EMBL" id="KAF7480129.1"/>
    </source>
</evidence>
<dbReference type="SMART" id="SM00364">
    <property type="entry name" value="LRR_BAC"/>
    <property type="match status" value="4"/>
</dbReference>
<feature type="signal peptide" evidence="6">
    <location>
        <begin position="1"/>
        <end position="16"/>
    </location>
</feature>
<dbReference type="Gene3D" id="3.80.10.10">
    <property type="entry name" value="Ribonuclease Inhibitor"/>
    <property type="match status" value="1"/>
</dbReference>
<evidence type="ECO:0000256" key="3">
    <source>
        <dbReference type="ARBA" id="ARBA00022737"/>
    </source>
</evidence>
<dbReference type="SMART" id="SM00369">
    <property type="entry name" value="LRR_TYP"/>
    <property type="match status" value="6"/>
</dbReference>
<dbReference type="InterPro" id="IPR050541">
    <property type="entry name" value="LRR_TM_domain-containing"/>
</dbReference>
<keyword evidence="2 6" id="KW-0732">Signal</keyword>
<dbReference type="InterPro" id="IPR003591">
    <property type="entry name" value="Leu-rich_rpt_typical-subtyp"/>
</dbReference>
<feature type="chain" id="PRO_5033479454" evidence="6">
    <location>
        <begin position="17"/>
        <end position="679"/>
    </location>
</feature>
<dbReference type="PANTHER" id="PTHR24369">
    <property type="entry name" value="ANTIGEN BSP, PUTATIVE-RELATED"/>
    <property type="match status" value="1"/>
</dbReference>
<keyword evidence="5" id="KW-1133">Transmembrane helix</keyword>
<keyword evidence="10" id="KW-1185">Reference proteome</keyword>
<evidence type="ECO:0000256" key="5">
    <source>
        <dbReference type="SAM" id="Phobius"/>
    </source>
</evidence>
<feature type="compositionally biased region" description="Polar residues" evidence="4">
    <location>
        <begin position="366"/>
        <end position="389"/>
    </location>
</feature>
<evidence type="ECO:0000256" key="1">
    <source>
        <dbReference type="ARBA" id="ARBA00022614"/>
    </source>
</evidence>
<keyword evidence="3" id="KW-0677">Repeat</keyword>
<keyword evidence="5" id="KW-0472">Membrane</keyword>
<dbReference type="EMBL" id="CABDUW010002111">
    <property type="protein sequence ID" value="VTJ85478.1"/>
    <property type="molecule type" value="Genomic_DNA"/>
</dbReference>
<feature type="region of interest" description="Disordered" evidence="4">
    <location>
        <begin position="366"/>
        <end position="404"/>
    </location>
</feature>
<reference evidence="8" key="2">
    <citation type="submission" date="2020-08" db="EMBL/GenBank/DDBJ databases">
        <authorList>
            <person name="Shumante A."/>
            <person name="Zimin A.V."/>
            <person name="Puiu D."/>
            <person name="Salzberg S.L."/>
        </authorList>
    </citation>
    <scope>NUCLEOTIDE SEQUENCE</scope>
    <source>
        <strain evidence="8">WC2-LM</strain>
        <tissue evidence="8">Liver</tissue>
    </source>
</reference>
<dbReference type="EMBL" id="WJEC01000983">
    <property type="protein sequence ID" value="KAF7480129.1"/>
    <property type="molecule type" value="Genomic_DNA"/>
</dbReference>
<keyword evidence="5" id="KW-0812">Transmembrane</keyword>
<evidence type="ECO:0000256" key="2">
    <source>
        <dbReference type="ARBA" id="ARBA00022729"/>
    </source>
</evidence>